<dbReference type="Gene3D" id="3.40.630.30">
    <property type="match status" value="1"/>
</dbReference>
<evidence type="ECO:0000256" key="2">
    <source>
        <dbReference type="ARBA" id="ARBA00023315"/>
    </source>
</evidence>
<dbReference type="InterPro" id="IPR000182">
    <property type="entry name" value="GNAT_dom"/>
</dbReference>
<protein>
    <submittedName>
        <fullName evidence="4">GNAT family N-acetyltransferase</fullName>
    </submittedName>
</protein>
<dbReference type="Pfam" id="PF00583">
    <property type="entry name" value="Acetyltransf_1"/>
    <property type="match status" value="1"/>
</dbReference>
<accession>A0A895YPY5</accession>
<dbReference type="RefSeq" id="WP_239678385.1">
    <property type="nucleotide sequence ID" value="NZ_CP070499.1"/>
</dbReference>
<dbReference type="SUPFAM" id="SSF55729">
    <property type="entry name" value="Acyl-CoA N-acyltransferases (Nat)"/>
    <property type="match status" value="2"/>
</dbReference>
<keyword evidence="1" id="KW-0808">Transferase</keyword>
<evidence type="ECO:0000259" key="3">
    <source>
        <dbReference type="PROSITE" id="PS51186"/>
    </source>
</evidence>
<name>A0A895YPY5_9ACTN</name>
<dbReference type="GO" id="GO:0016747">
    <property type="term" value="F:acyltransferase activity, transferring groups other than amino-acyl groups"/>
    <property type="evidence" value="ECO:0007669"/>
    <property type="project" value="InterPro"/>
</dbReference>
<feature type="domain" description="N-acetyltransferase" evidence="3">
    <location>
        <begin position="1"/>
        <end position="169"/>
    </location>
</feature>
<sequence>MEIDLIDRPDSAETEELLALRHAAHAADTPDEPPPLRSQLLAEIAHPSREYQRQWLAARVDGGLVAVARLKLPQIDNRQLAEVFVEVAPGHRRRGIGRALMERAFRRSDEAERSTVVSGAIRPHPDGPARPDAGARFLERLEFSPGLTLVQRRLDLAAVDEAAEQQLAEQCQPHASEYQLHSWTGETPESFLDGVAYLGNRLVADAPAGELSVQSTLDAPRVRAEERELLRTSHLVSAVAQHRDTGLAGISQLKVRPTGDRGSVTLTVVDPRHRGHRLGILLKIAVHRLARHTFPELGYVHTGNADTNGHMAAINERLGFAAYQTGVIYQHRRPR</sequence>
<dbReference type="PROSITE" id="PS51186">
    <property type="entry name" value="GNAT"/>
    <property type="match status" value="1"/>
</dbReference>
<reference evidence="4" key="1">
    <citation type="submission" date="2021-02" db="EMBL/GenBank/DDBJ databases">
        <title>Natrosporangium hydrolyticum gen. nov., sp. nov, a haloalkaliphilic actinobacterium from a soda solonchak soil.</title>
        <authorList>
            <person name="Sorokin D.Y."/>
            <person name="Khijniak T.V."/>
            <person name="Zakharycheva A.P."/>
            <person name="Boueva O.V."/>
            <person name="Ariskina E.V."/>
            <person name="Hahnke R.L."/>
            <person name="Bunk B."/>
            <person name="Sproer C."/>
            <person name="Schumann P."/>
            <person name="Evtushenko L.I."/>
            <person name="Kublanov I.V."/>
        </authorList>
    </citation>
    <scope>NUCLEOTIDE SEQUENCE</scope>
    <source>
        <strain evidence="4">DSM 106523</strain>
    </source>
</reference>
<dbReference type="AlphaFoldDB" id="A0A895YPY5"/>
<gene>
    <name evidence="4" type="ORF">JQS43_07740</name>
</gene>
<evidence type="ECO:0000256" key="1">
    <source>
        <dbReference type="ARBA" id="ARBA00022679"/>
    </source>
</evidence>
<dbReference type="KEGG" id="nhy:JQS43_07740"/>
<dbReference type="Proteomes" id="UP000662857">
    <property type="component" value="Chromosome"/>
</dbReference>
<keyword evidence="2" id="KW-0012">Acyltransferase</keyword>
<keyword evidence="5" id="KW-1185">Reference proteome</keyword>
<proteinExistence type="predicted"/>
<evidence type="ECO:0000313" key="5">
    <source>
        <dbReference type="Proteomes" id="UP000662857"/>
    </source>
</evidence>
<dbReference type="InterPro" id="IPR016181">
    <property type="entry name" value="Acyl_CoA_acyltransferase"/>
</dbReference>
<evidence type="ECO:0000313" key="4">
    <source>
        <dbReference type="EMBL" id="QSB16180.1"/>
    </source>
</evidence>
<organism evidence="4 5">
    <name type="scientific">Natronosporangium hydrolyticum</name>
    <dbReference type="NCBI Taxonomy" id="2811111"/>
    <lineage>
        <taxon>Bacteria</taxon>
        <taxon>Bacillati</taxon>
        <taxon>Actinomycetota</taxon>
        <taxon>Actinomycetes</taxon>
        <taxon>Micromonosporales</taxon>
        <taxon>Micromonosporaceae</taxon>
        <taxon>Natronosporangium</taxon>
    </lineage>
</organism>
<dbReference type="EMBL" id="CP070499">
    <property type="protein sequence ID" value="QSB16180.1"/>
    <property type="molecule type" value="Genomic_DNA"/>
</dbReference>
<dbReference type="PANTHER" id="PTHR43877">
    <property type="entry name" value="AMINOALKYLPHOSPHONATE N-ACETYLTRANSFERASE-RELATED-RELATED"/>
    <property type="match status" value="1"/>
</dbReference>
<dbReference type="InterPro" id="IPR050832">
    <property type="entry name" value="Bact_Acetyltransf"/>
</dbReference>
<dbReference type="CDD" id="cd04301">
    <property type="entry name" value="NAT_SF"/>
    <property type="match status" value="1"/>
</dbReference>